<dbReference type="KEGG" id="alim:106519740"/>
<dbReference type="Proteomes" id="UP000192220">
    <property type="component" value="Unplaced"/>
</dbReference>
<keyword evidence="4" id="KW-1185">Reference proteome</keyword>
<evidence type="ECO:0000313" key="4">
    <source>
        <dbReference type="Proteomes" id="UP000192220"/>
    </source>
</evidence>
<evidence type="ECO:0000256" key="3">
    <source>
        <dbReference type="SAM" id="SignalP"/>
    </source>
</evidence>
<dbReference type="InterPro" id="IPR002347">
    <property type="entry name" value="SDR_fam"/>
</dbReference>
<dbReference type="STRING" id="52670.A0A2I4BGW5"/>
<dbReference type="RefSeq" id="XP_013866982.1">
    <property type="nucleotide sequence ID" value="XM_014011528.1"/>
</dbReference>
<dbReference type="AlphaFoldDB" id="A0A2I4BGW5"/>
<dbReference type="SUPFAM" id="SSF51735">
    <property type="entry name" value="NAD(P)-binding Rossmann-fold domains"/>
    <property type="match status" value="1"/>
</dbReference>
<organism evidence="4 5">
    <name type="scientific">Austrofundulus limnaeus</name>
    <name type="common">Annual killifish</name>
    <dbReference type="NCBI Taxonomy" id="52670"/>
    <lineage>
        <taxon>Eukaryota</taxon>
        <taxon>Metazoa</taxon>
        <taxon>Chordata</taxon>
        <taxon>Craniata</taxon>
        <taxon>Vertebrata</taxon>
        <taxon>Euteleostomi</taxon>
        <taxon>Actinopterygii</taxon>
        <taxon>Neopterygii</taxon>
        <taxon>Teleostei</taxon>
        <taxon>Neoteleostei</taxon>
        <taxon>Acanthomorphata</taxon>
        <taxon>Ovalentaria</taxon>
        <taxon>Atherinomorphae</taxon>
        <taxon>Cyprinodontiformes</taxon>
        <taxon>Rivulidae</taxon>
        <taxon>Austrofundulus</taxon>
    </lineage>
</organism>
<gene>
    <name evidence="5" type="primary">LOC106519740</name>
</gene>
<keyword evidence="3" id="KW-0732">Signal</keyword>
<keyword evidence="2" id="KW-0560">Oxidoreductase</keyword>
<proteinExistence type="inferred from homology"/>
<dbReference type="OrthoDB" id="191139at2759"/>
<sequence>MWSAFCFRFLSAVKLYLLGFKVLLAQLVNKPVTLPVMPRQDGRVAIVTGGGRGIGYEVVRHLARLGAHVIIGGRDEQEGLTAIQRICEEYKEAKVEFRKLDLASLQSVRQFAQSFKERDLPLNILVNNAAVMLVPEGRTEDGFEQHFGVNYLGHFLLTWLLLDTLKESGRCGPVSSVVNVTSSAHCIGEIILNDLNCCKHYSAHAAYCNSKLAQLFFSTHFHQEMQHGRVPVVSCAVDPGMVDTALYCHLWKPLRMAQSLIARLLFRTPVEGAATVLLAALSPALDGDCGGGYWANGHREVTTRPSFDPQLQLSLWKISIQLLGLQ</sequence>
<accession>A0A2I4BGW5</accession>
<feature type="signal peptide" evidence="3">
    <location>
        <begin position="1"/>
        <end position="25"/>
    </location>
</feature>
<name>A0A2I4BGW5_AUSLI</name>
<evidence type="ECO:0000313" key="5">
    <source>
        <dbReference type="RefSeq" id="XP_013866982.1"/>
    </source>
</evidence>
<dbReference type="GO" id="GO:0016491">
    <property type="term" value="F:oxidoreductase activity"/>
    <property type="evidence" value="ECO:0007669"/>
    <property type="project" value="UniProtKB-KW"/>
</dbReference>
<feature type="chain" id="PRO_5014175633" evidence="3">
    <location>
        <begin position="26"/>
        <end position="326"/>
    </location>
</feature>
<dbReference type="Gene3D" id="3.40.50.720">
    <property type="entry name" value="NAD(P)-binding Rossmann-like Domain"/>
    <property type="match status" value="1"/>
</dbReference>
<dbReference type="InterPro" id="IPR036291">
    <property type="entry name" value="NAD(P)-bd_dom_sf"/>
</dbReference>
<evidence type="ECO:0000256" key="1">
    <source>
        <dbReference type="ARBA" id="ARBA00006484"/>
    </source>
</evidence>
<dbReference type="PANTHER" id="PTHR24320:SF264">
    <property type="entry name" value="DEHYDROGENASE_REDUCTASE SDR FAMILY MEMBER ON CHROMOSOME X"/>
    <property type="match status" value="1"/>
</dbReference>
<dbReference type="PANTHER" id="PTHR24320">
    <property type="entry name" value="RETINOL DEHYDROGENASE"/>
    <property type="match status" value="1"/>
</dbReference>
<reference evidence="5" key="1">
    <citation type="submission" date="2025-08" db="UniProtKB">
        <authorList>
            <consortium name="RefSeq"/>
        </authorList>
    </citation>
    <scope>IDENTIFICATION</scope>
    <source>
        <strain evidence="5">Quisiro</strain>
        <tissue evidence="5">Liver</tissue>
    </source>
</reference>
<dbReference type="InParanoid" id="A0A2I4BGW5"/>
<comment type="similarity">
    <text evidence="1">Belongs to the short-chain dehydrogenases/reductases (SDR) family.</text>
</comment>
<evidence type="ECO:0000256" key="2">
    <source>
        <dbReference type="ARBA" id="ARBA00023002"/>
    </source>
</evidence>
<protein>
    <submittedName>
        <fullName evidence="5">Dehydrogenase/reductase SDR family member on chromosome X isoform X1</fullName>
    </submittedName>
</protein>
<dbReference type="Pfam" id="PF00106">
    <property type="entry name" value="adh_short"/>
    <property type="match status" value="1"/>
</dbReference>
<dbReference type="PRINTS" id="PR00081">
    <property type="entry name" value="GDHRDH"/>
</dbReference>